<evidence type="ECO:0000256" key="6">
    <source>
        <dbReference type="ARBA" id="ARBA00068030"/>
    </source>
</evidence>
<gene>
    <name evidence="10" type="ORF">B0A55_01893</name>
</gene>
<dbReference type="InterPro" id="IPR019775">
    <property type="entry name" value="WD40_repeat_CS"/>
</dbReference>
<dbReference type="STRING" id="329884.A0A4U0XWW9"/>
<reference evidence="10 11" key="1">
    <citation type="submission" date="2017-03" db="EMBL/GenBank/DDBJ databases">
        <title>Genomes of endolithic fungi from Antarctica.</title>
        <authorList>
            <person name="Coleine C."/>
            <person name="Masonjones S."/>
            <person name="Stajich J.E."/>
        </authorList>
    </citation>
    <scope>NUCLEOTIDE SEQUENCE [LARGE SCALE GENOMIC DNA]</scope>
    <source>
        <strain evidence="10 11">CCFEE 5184</strain>
    </source>
</reference>
<feature type="repeat" description="WD" evidence="9">
    <location>
        <begin position="482"/>
        <end position="515"/>
    </location>
</feature>
<dbReference type="Pfam" id="PF00400">
    <property type="entry name" value="WD40"/>
    <property type="match status" value="7"/>
</dbReference>
<dbReference type="PANTHER" id="PTHR19848:SF0">
    <property type="entry name" value="NOTCHLESS PROTEIN HOMOLOG 1"/>
    <property type="match status" value="1"/>
</dbReference>
<dbReference type="InterPro" id="IPR036322">
    <property type="entry name" value="WD40_repeat_dom_sf"/>
</dbReference>
<dbReference type="SMART" id="SM00320">
    <property type="entry name" value="WD40"/>
    <property type="match status" value="8"/>
</dbReference>
<dbReference type="Proteomes" id="UP000309340">
    <property type="component" value="Unassembled WGS sequence"/>
</dbReference>
<comment type="caution">
    <text evidence="10">The sequence shown here is derived from an EMBL/GenBank/DDBJ whole genome shotgun (WGS) entry which is preliminary data.</text>
</comment>
<dbReference type="InterPro" id="IPR020472">
    <property type="entry name" value="WD40_PAC1"/>
</dbReference>
<dbReference type="PANTHER" id="PTHR19848">
    <property type="entry name" value="WD40 REPEAT PROTEIN"/>
    <property type="match status" value="1"/>
</dbReference>
<evidence type="ECO:0000256" key="3">
    <source>
        <dbReference type="ARBA" id="ARBA00022737"/>
    </source>
</evidence>
<feature type="repeat" description="WD" evidence="9">
    <location>
        <begin position="398"/>
        <end position="439"/>
    </location>
</feature>
<dbReference type="EMBL" id="NAJQ01000071">
    <property type="protein sequence ID" value="TKA80398.1"/>
    <property type="molecule type" value="Genomic_DNA"/>
</dbReference>
<feature type="repeat" description="WD" evidence="9">
    <location>
        <begin position="440"/>
        <end position="481"/>
    </location>
</feature>
<evidence type="ECO:0000256" key="9">
    <source>
        <dbReference type="PROSITE-ProRule" id="PRU00221"/>
    </source>
</evidence>
<evidence type="ECO:0000256" key="2">
    <source>
        <dbReference type="ARBA" id="ARBA00022574"/>
    </source>
</evidence>
<dbReference type="InterPro" id="IPR001680">
    <property type="entry name" value="WD40_rpt"/>
</dbReference>
<dbReference type="AlphaFoldDB" id="A0A4U0XWW9"/>
<feature type="repeat" description="WD" evidence="9">
    <location>
        <begin position="179"/>
        <end position="220"/>
    </location>
</feature>
<dbReference type="SUPFAM" id="SSF50978">
    <property type="entry name" value="WD40 repeat-like"/>
    <property type="match status" value="1"/>
</dbReference>
<keyword evidence="4" id="KW-0539">Nucleus</keyword>
<protein>
    <recommendedName>
        <fullName evidence="6">Ribosome assembly protein 4</fullName>
    </recommendedName>
    <alternativeName>
        <fullName evidence="8">Notchless protein homolog 1</fullName>
    </alternativeName>
    <alternativeName>
        <fullName evidence="7">Ribosome biogenesis factor RSA4</fullName>
    </alternativeName>
</protein>
<dbReference type="PRINTS" id="PR00320">
    <property type="entry name" value="GPROTEINBRPT"/>
</dbReference>
<evidence type="ECO:0000313" key="11">
    <source>
        <dbReference type="Proteomes" id="UP000309340"/>
    </source>
</evidence>
<feature type="repeat" description="WD" evidence="9">
    <location>
        <begin position="222"/>
        <end position="269"/>
    </location>
</feature>
<dbReference type="Gene3D" id="2.130.10.10">
    <property type="entry name" value="YVTN repeat-like/Quinoprotein amine dehydrogenase"/>
    <property type="match status" value="1"/>
</dbReference>
<dbReference type="GO" id="GO:0005730">
    <property type="term" value="C:nucleolus"/>
    <property type="evidence" value="ECO:0007669"/>
    <property type="project" value="UniProtKB-SubCell"/>
</dbReference>
<keyword evidence="2 9" id="KW-0853">WD repeat</keyword>
<comment type="similarity">
    <text evidence="5">Belongs to the NLE1/RSA4 family.</text>
</comment>
<feature type="repeat" description="WD" evidence="9">
    <location>
        <begin position="270"/>
        <end position="310"/>
    </location>
</feature>
<evidence type="ECO:0000256" key="1">
    <source>
        <dbReference type="ARBA" id="ARBA00004604"/>
    </source>
</evidence>
<dbReference type="OrthoDB" id="10267436at2759"/>
<dbReference type="PROSITE" id="PS50294">
    <property type="entry name" value="WD_REPEATS_REGION"/>
    <property type="match status" value="7"/>
</dbReference>
<name>A0A4U0XWW9_9PEZI</name>
<dbReference type="PROSITE" id="PS50082">
    <property type="entry name" value="WD_REPEATS_2"/>
    <property type="match status" value="7"/>
</dbReference>
<evidence type="ECO:0000256" key="7">
    <source>
        <dbReference type="ARBA" id="ARBA00077034"/>
    </source>
</evidence>
<dbReference type="CDD" id="cd00200">
    <property type="entry name" value="WD40"/>
    <property type="match status" value="1"/>
</dbReference>
<sequence>MATVLPPPSKRQRREENERAAVAIEVPTIPTGLQRIQFRDADTGAAQGPVVSVALADLAPKNLSLLLNSLLGHTDPNDRLPYRFYNPLGDGGEFSQEQIIKAYLDGTATTELQLNIPCRAEAVFKVKAVTRCSASVSGHGEAILTAAFSPASSKRLATGGGDKTARIWDCETGTPLHTLKGHTGWVLTLAWSPDNGMLATGSMDNTLRLWDPEKGTPLGNALKGHTKWITSLSWEPYHLRQPGRPRLASASKDATIRVWDAVSGHTDVALTGHKDSVTCVKWGGAGWIYSGSRDRTVKIWSAETGRLVHSLDAHAHWVNHLALSTDFVLRTGYFDHKGPKSTPDTLDGKRRKARERYEAALASAGGGASSGERLVTASDDCTMYLWSPTTTTKPLHRLIGHQKQVNHVTFSPDGSLIASAAFDNHTKLWQASDGKFLHTLRGHVGAVYQCCFSPDSRLLVTASKDTTLKAWEVRRGVLAENLPGHADEVFAVDWAPDGERVGSGGQDKAVRIWRN</sequence>
<accession>A0A4U0XWW9</accession>
<evidence type="ECO:0000256" key="8">
    <source>
        <dbReference type="ARBA" id="ARBA00080836"/>
    </source>
</evidence>
<keyword evidence="11" id="KW-1185">Reference proteome</keyword>
<dbReference type="GO" id="GO:0000027">
    <property type="term" value="P:ribosomal large subunit assembly"/>
    <property type="evidence" value="ECO:0007669"/>
    <property type="project" value="TreeGrafter"/>
</dbReference>
<proteinExistence type="inferred from homology"/>
<feature type="repeat" description="WD" evidence="9">
    <location>
        <begin position="136"/>
        <end position="178"/>
    </location>
</feature>
<evidence type="ECO:0000313" key="10">
    <source>
        <dbReference type="EMBL" id="TKA80398.1"/>
    </source>
</evidence>
<organism evidence="10 11">
    <name type="scientific">Friedmanniomyces simplex</name>
    <dbReference type="NCBI Taxonomy" id="329884"/>
    <lineage>
        <taxon>Eukaryota</taxon>
        <taxon>Fungi</taxon>
        <taxon>Dikarya</taxon>
        <taxon>Ascomycota</taxon>
        <taxon>Pezizomycotina</taxon>
        <taxon>Dothideomycetes</taxon>
        <taxon>Dothideomycetidae</taxon>
        <taxon>Mycosphaerellales</taxon>
        <taxon>Teratosphaeriaceae</taxon>
        <taxon>Friedmanniomyces</taxon>
    </lineage>
</organism>
<keyword evidence="3" id="KW-0677">Repeat</keyword>
<dbReference type="FunFam" id="2.130.10.10:FF:000092">
    <property type="entry name" value="notchless protein homolog"/>
    <property type="match status" value="1"/>
</dbReference>
<comment type="subcellular location">
    <subcellularLocation>
        <location evidence="1">Nucleus</location>
        <location evidence="1">Nucleolus</location>
    </subcellularLocation>
</comment>
<evidence type="ECO:0000256" key="4">
    <source>
        <dbReference type="ARBA" id="ARBA00023242"/>
    </source>
</evidence>
<dbReference type="InterPro" id="IPR015943">
    <property type="entry name" value="WD40/YVTN_repeat-like_dom_sf"/>
</dbReference>
<dbReference type="PROSITE" id="PS00678">
    <property type="entry name" value="WD_REPEATS_1"/>
    <property type="match status" value="1"/>
</dbReference>
<evidence type="ECO:0000256" key="5">
    <source>
        <dbReference type="ARBA" id="ARBA00061016"/>
    </source>
</evidence>